<dbReference type="AlphaFoldDB" id="A0A6P1Q7U4"/>
<dbReference type="RefSeq" id="WP_160623787.1">
    <property type="nucleotide sequence ID" value="NZ_CP028272.1"/>
</dbReference>
<geneLocation type="plasmid" evidence="1 2">
    <name>unnamed1</name>
</geneLocation>
<name>A0A6P1Q7U4_9GAMM</name>
<dbReference type="KEGG" id="mint:C7M51_04399"/>
<organism evidence="1 2">
    <name type="scientific">Mixta intestinalis</name>
    <dbReference type="NCBI Taxonomy" id="1615494"/>
    <lineage>
        <taxon>Bacteria</taxon>
        <taxon>Pseudomonadati</taxon>
        <taxon>Pseudomonadota</taxon>
        <taxon>Gammaproteobacteria</taxon>
        <taxon>Enterobacterales</taxon>
        <taxon>Erwiniaceae</taxon>
        <taxon>Mixta</taxon>
    </lineage>
</organism>
<evidence type="ECO:0000313" key="2">
    <source>
        <dbReference type="Proteomes" id="UP000464053"/>
    </source>
</evidence>
<accession>A0A6P1Q7U4</accession>
<keyword evidence="1" id="KW-0614">Plasmid</keyword>
<evidence type="ECO:0000313" key="1">
    <source>
        <dbReference type="EMBL" id="QHM74038.1"/>
    </source>
</evidence>
<keyword evidence="2" id="KW-1185">Reference proteome</keyword>
<dbReference type="Proteomes" id="UP000464053">
    <property type="component" value="Plasmid unnamed1"/>
</dbReference>
<dbReference type="EMBL" id="CP028272">
    <property type="protein sequence ID" value="QHM74038.1"/>
    <property type="molecule type" value="Genomic_DNA"/>
</dbReference>
<proteinExistence type="predicted"/>
<gene>
    <name evidence="1" type="ORF">C7M51_04399</name>
</gene>
<protein>
    <submittedName>
        <fullName evidence="1">Uncharacterized protein</fullName>
    </submittedName>
</protein>
<sequence length="125" mass="14522">MKTANSSNQFRVVVTGNMEYPEDHNDYGTYFKRSEILLCCADSLAKAMECVAEAWSKNQWKFREDKDYFDPDLGKDCGPINFLPEIILIKDKNEKLVLTGHAADLKWFQKGTPEERQRAIFEKNH</sequence>
<dbReference type="OrthoDB" id="6867088at2"/>
<reference evidence="1 2" key="1">
    <citation type="submission" date="2018-03" db="EMBL/GenBank/DDBJ databases">
        <title>Pantoea intestinalis SRCM103226 isolated form the mealworm.</title>
        <authorList>
            <person name="Jeong D.-Y."/>
            <person name="Kim J.W."/>
        </authorList>
    </citation>
    <scope>NUCLEOTIDE SEQUENCE [LARGE SCALE GENOMIC DNA]</scope>
    <source>
        <strain evidence="1 2">SRCM103226</strain>
        <plasmid evidence="1 2">unnamed1</plasmid>
    </source>
</reference>